<evidence type="ECO:0000256" key="3">
    <source>
        <dbReference type="ARBA" id="ARBA00022801"/>
    </source>
</evidence>
<dbReference type="PANTHER" id="PTHR42978">
    <property type="entry name" value="QUORUM-QUENCHING LACTONASE YTNP-RELATED-RELATED"/>
    <property type="match status" value="1"/>
</dbReference>
<keyword evidence="4" id="KW-0862">Zinc</keyword>
<comment type="similarity">
    <text evidence="1">Belongs to the metallo-beta-lactamase superfamily.</text>
</comment>
<sequence>MSRFAKPTILGLKTLDKVPSFSYFVGHPSGKRILFDLEVRKDWDNLSPVVADRMREAGWTAEVKKDVPEDFEENNIVLEGINSVVLSHWHWDHVGDMSKFPPSTSVITRPGFTKTFVLDFFRILESQSWSLTTWDEMTVKITDFPLDINGHPAHDLFGDCSLYLLYTAGHAVGHLSALARITSRFSDVYVGDTFIMLGGDCCHHMAQIGPCNRYPLPYDVNFRFHATLERYLYDKRDTTGSIESITHHQGRDVPLMRLQKAKQLEQEPSLNGFLILLHWGRYDIPESHVTVLGCTLWSKVPDAARDIVSTKIQDFKKIED</sequence>
<evidence type="ECO:0000256" key="4">
    <source>
        <dbReference type="ARBA" id="ARBA00022833"/>
    </source>
</evidence>
<organism evidence="6 7">
    <name type="scientific">Talaromyces stipitatus (strain ATCC 10500 / CBS 375.48 / QM 6759 / NRRL 1006)</name>
    <name type="common">Penicillium stipitatum</name>
    <dbReference type="NCBI Taxonomy" id="441959"/>
    <lineage>
        <taxon>Eukaryota</taxon>
        <taxon>Fungi</taxon>
        <taxon>Dikarya</taxon>
        <taxon>Ascomycota</taxon>
        <taxon>Pezizomycotina</taxon>
        <taxon>Eurotiomycetes</taxon>
        <taxon>Eurotiomycetidae</taxon>
        <taxon>Eurotiales</taxon>
        <taxon>Trichocomaceae</taxon>
        <taxon>Talaromyces</taxon>
        <taxon>Talaromyces sect. Talaromyces</taxon>
    </lineage>
</organism>
<dbReference type="GO" id="GO:0046872">
    <property type="term" value="F:metal ion binding"/>
    <property type="evidence" value="ECO:0007669"/>
    <property type="project" value="UniProtKB-KW"/>
</dbReference>
<evidence type="ECO:0000313" key="6">
    <source>
        <dbReference type="EMBL" id="EED21032.1"/>
    </source>
</evidence>
<gene>
    <name evidence="6" type="ORF">TSTA_082650</name>
</gene>
<evidence type="ECO:0000313" key="7">
    <source>
        <dbReference type="Proteomes" id="UP000001745"/>
    </source>
</evidence>
<dbReference type="STRING" id="441959.B8M190"/>
<dbReference type="EMBL" id="EQ962653">
    <property type="protein sequence ID" value="EED21032.1"/>
    <property type="molecule type" value="Genomic_DNA"/>
</dbReference>
<reference evidence="7" key="1">
    <citation type="journal article" date="2015" name="Genome Announc.">
        <title>Genome sequence of the AIDS-associated pathogen Penicillium marneffei (ATCC18224) and its near taxonomic relative Talaromyces stipitatus (ATCC10500).</title>
        <authorList>
            <person name="Nierman W.C."/>
            <person name="Fedorova-Abrams N.D."/>
            <person name="Andrianopoulos A."/>
        </authorList>
    </citation>
    <scope>NUCLEOTIDE SEQUENCE [LARGE SCALE GENOMIC DNA]</scope>
    <source>
        <strain evidence="7">ATCC 10500 / CBS 375.48 / QM 6759 / NRRL 1006</strain>
    </source>
</reference>
<dbReference type="InterPro" id="IPR036866">
    <property type="entry name" value="RibonucZ/Hydroxyglut_hydro"/>
</dbReference>
<dbReference type="OrthoDB" id="10250730at2759"/>
<dbReference type="VEuPathDB" id="FungiDB:TSTA_082650"/>
<name>B8M190_TALSN</name>
<dbReference type="Gene3D" id="3.60.15.10">
    <property type="entry name" value="Ribonuclease Z/Hydroxyacylglutathione hydrolase-like"/>
    <property type="match status" value="1"/>
</dbReference>
<dbReference type="Proteomes" id="UP000001745">
    <property type="component" value="Unassembled WGS sequence"/>
</dbReference>
<dbReference type="InterPro" id="IPR051013">
    <property type="entry name" value="MBL_superfamily_lactonases"/>
</dbReference>
<dbReference type="GO" id="GO:0016787">
    <property type="term" value="F:hydrolase activity"/>
    <property type="evidence" value="ECO:0007669"/>
    <property type="project" value="UniProtKB-KW"/>
</dbReference>
<evidence type="ECO:0000259" key="5">
    <source>
        <dbReference type="SMART" id="SM00849"/>
    </source>
</evidence>
<dbReference type="eggNOG" id="ENOG502S1A6">
    <property type="taxonomic scope" value="Eukaryota"/>
</dbReference>
<dbReference type="CDD" id="cd07730">
    <property type="entry name" value="metallo-hydrolase-like_MBL-fold"/>
    <property type="match status" value="1"/>
</dbReference>
<dbReference type="SMART" id="SM00849">
    <property type="entry name" value="Lactamase_B"/>
    <property type="match status" value="1"/>
</dbReference>
<keyword evidence="3" id="KW-0378">Hydrolase</keyword>
<evidence type="ECO:0000256" key="1">
    <source>
        <dbReference type="ARBA" id="ARBA00007749"/>
    </source>
</evidence>
<evidence type="ECO:0000256" key="2">
    <source>
        <dbReference type="ARBA" id="ARBA00022723"/>
    </source>
</evidence>
<dbReference type="GeneID" id="8105143"/>
<proteinExistence type="inferred from homology"/>
<dbReference type="RefSeq" id="XP_002477995.1">
    <property type="nucleotide sequence ID" value="XM_002477950.1"/>
</dbReference>
<keyword evidence="7" id="KW-1185">Reference proteome</keyword>
<dbReference type="AlphaFoldDB" id="B8M190"/>
<dbReference type="PhylomeDB" id="B8M190"/>
<feature type="domain" description="Metallo-beta-lactamase" evidence="5">
    <location>
        <begin position="19"/>
        <end position="242"/>
    </location>
</feature>
<dbReference type="InParanoid" id="B8M190"/>
<dbReference type="HOGENOM" id="CLU_869267_0_0_1"/>
<dbReference type="PANTHER" id="PTHR42978:SF5">
    <property type="entry name" value="METALLO-BETA-LACTAMASE DOMAIN-CONTAINING PROTEIN"/>
    <property type="match status" value="1"/>
</dbReference>
<dbReference type="SUPFAM" id="SSF56281">
    <property type="entry name" value="Metallo-hydrolase/oxidoreductase"/>
    <property type="match status" value="1"/>
</dbReference>
<keyword evidence="2" id="KW-0479">Metal-binding</keyword>
<protein>
    <recommendedName>
        <fullName evidence="5">Metallo-beta-lactamase domain-containing protein</fullName>
    </recommendedName>
</protein>
<dbReference type="InterPro" id="IPR001279">
    <property type="entry name" value="Metallo-B-lactamas"/>
</dbReference>
<accession>B8M190</accession>